<dbReference type="EMBL" id="JAAOAN010000130">
    <property type="protein sequence ID" value="KAF5720471.1"/>
    <property type="molecule type" value="Genomic_DNA"/>
</dbReference>
<comment type="caution">
    <text evidence="1">The sequence shown here is derived from an EMBL/GenBank/DDBJ whole genome shotgun (WGS) entry which is preliminary data.</text>
</comment>
<evidence type="ECO:0000313" key="2">
    <source>
        <dbReference type="Proteomes" id="UP000544331"/>
    </source>
</evidence>
<evidence type="ECO:0000313" key="1">
    <source>
        <dbReference type="EMBL" id="KAF5720471.1"/>
    </source>
</evidence>
<reference evidence="1 2" key="1">
    <citation type="submission" date="2020-05" db="EMBL/GenBank/DDBJ databases">
        <title>Identification and distribution of gene clusters putatively required for synthesis of sphingolipid metabolism inhibitors in phylogenetically diverse species of the filamentous fungus Fusarium.</title>
        <authorList>
            <person name="Kim H.-S."/>
            <person name="Busman M."/>
            <person name="Brown D.W."/>
            <person name="Divon H."/>
            <person name="Uhlig S."/>
            <person name="Proctor R.H."/>
        </authorList>
    </citation>
    <scope>NUCLEOTIDE SEQUENCE [LARGE SCALE GENOMIC DNA]</scope>
    <source>
        <strain evidence="1 2">NRRL 66235</strain>
    </source>
</reference>
<keyword evidence="2" id="KW-1185">Reference proteome</keyword>
<sequence length="1286" mass="148706">MDLEFEDHEYIDSDAEPDSSETAYFRENNGFSPSCGLCRFEFRAGDSVVVFKEKCEPWTTTYKKPEISWTIHYSKHTFHAECVDLAPDLMTDQRMDPGIYNATILEPLEEGRYPPPSIQTRRLNWLKKSFSEDLCQILNCRLPREVCDNIAQYCLRDRAVQVIRGHWLRKDRPKPGRISVAMDGNSLWAQYVEFEGIRYVRSLSYHSLGGDESQILSEPDPGRNVNIFIAHTYHGVTEIMATSDNDIPSVKEETGRWWTLFTPSEMPFHLKARFDGIKLRDLAAYKYAHDQPRFPEDLRWSVLPTTLDPISEPPIPCNSFLGDEIISAIDWNQPNVIGYSFYVWDNTIMKIIPHKVGEKHPYDFVTAKQHVYTWVYFPVDSDERISEVWIRRYGVKLPRNSPSPVATLILRTSKGRLLTLGPQLKYQQSVRYKTHAKYDLVATLPQTHPCRMYFANWEADGSWLRFEGASTFKKLKLRGRRNRRLELRPDNCKYQYSSAELEGVRTVTPCAYWGVPGGILGLLLTYEDGRKRCVGQVRLDHLLAPIEVTSDTMWIVYPDADEISWRADSDEDESGIYFVSFEEPDEDEWDGQCIKIPMRGRLDWYFSQRQCHLSHRDDSEPLDEFLEVLSQEPAPGPSCGLCRFDFEAGEEFVVYNPVSERYPRIWCGTYVPGYDKCFAIELGFHHGCVDLLKPKTLVKDWTHNLSRATSGQQDHYLPPVSWTKRRARWIRDSIAADLTQAIRGRLPQEICQYIASFCIRERACLILQDLWLDPARPKGWLKYLTIGRNKSVWAQTMEVEGLRYVRSLSTRRLTEQDTLVYKARYRKKSARNRPEACLNIYYSEDHAGIREVIITEDNELPTLNMEEPGLSWFIHRHQKTPLRVKQSYKGTRLRSLRFSPTLQFDETYEERAWGVLPKHFDSFPQIPLPMYLHANDRNYYESVRAVDWNSPGICGYSFCVYESLVRGIVAHKLGESEPKARDEYGAAEELWFHMPIDPDERVSELWLRKGTDPMVASREIETLIVRTNKGRTFTPGLDTSCSVPVDGTLKFTYKAIAIFPPKGTSRMFYCRANWLWEYLVFEQEPDLGSKGDLQGVVAWDQHEMQYSIPPPTGPIVYLERCINTSASLSDVRTVAPCREWSATFRGEVVGLLLTYCDGRRRSVGQVRLDCLEPPLSVSSDCFWLGFAKHLNEDSEFLPWYQKVTSFRLSEPLPNSSTTYIKVPFSGRLEWAACDWISAVRHVEEGEPCDEDEISLVMAGRKGVLEYASPEIKTFAVPIRVRENNPE</sequence>
<protein>
    <submittedName>
        <fullName evidence="1">Uncharacterized protein</fullName>
    </submittedName>
</protein>
<organism evidence="1 2">
    <name type="scientific">Fusarium mundagurra</name>
    <dbReference type="NCBI Taxonomy" id="1567541"/>
    <lineage>
        <taxon>Eukaryota</taxon>
        <taxon>Fungi</taxon>
        <taxon>Dikarya</taxon>
        <taxon>Ascomycota</taxon>
        <taxon>Pezizomycotina</taxon>
        <taxon>Sordariomycetes</taxon>
        <taxon>Hypocreomycetidae</taxon>
        <taxon>Hypocreales</taxon>
        <taxon>Nectriaceae</taxon>
        <taxon>Fusarium</taxon>
        <taxon>Fusarium fujikuroi species complex</taxon>
    </lineage>
</organism>
<gene>
    <name evidence="1" type="ORF">FMUND_4293</name>
</gene>
<dbReference type="OrthoDB" id="5153231at2759"/>
<name>A0A8H5YZN9_9HYPO</name>
<dbReference type="Proteomes" id="UP000544331">
    <property type="component" value="Unassembled WGS sequence"/>
</dbReference>
<proteinExistence type="predicted"/>
<accession>A0A8H5YZN9</accession>